<evidence type="ECO:0000313" key="2">
    <source>
        <dbReference type="EMBL" id="KAA0053213.1"/>
    </source>
</evidence>
<accession>A0A5D3BPS8</accession>
<gene>
    <name evidence="3" type="ORF">E5676_scaffold2510G00120</name>
    <name evidence="2" type="ORF">E6C27_scaffold1192G00430</name>
</gene>
<feature type="domain" description="Tf2-1-like SH3-like" evidence="1">
    <location>
        <begin position="6"/>
        <end position="56"/>
    </location>
</feature>
<evidence type="ECO:0000259" key="1">
    <source>
        <dbReference type="Pfam" id="PF24626"/>
    </source>
</evidence>
<dbReference type="PANTHER" id="PTHR46148:SF60">
    <property type="entry name" value="CHROMO DOMAIN-CONTAINING PROTEIN"/>
    <property type="match status" value="1"/>
</dbReference>
<evidence type="ECO:0000313" key="3">
    <source>
        <dbReference type="EMBL" id="TYK00129.1"/>
    </source>
</evidence>
<dbReference type="EMBL" id="SSTE01009679">
    <property type="protein sequence ID" value="KAA0053213.1"/>
    <property type="molecule type" value="Genomic_DNA"/>
</dbReference>
<dbReference type="AlphaFoldDB" id="A0A5D3BPS8"/>
<evidence type="ECO:0000313" key="4">
    <source>
        <dbReference type="Proteomes" id="UP000321393"/>
    </source>
</evidence>
<proteinExistence type="predicted"/>
<dbReference type="EMBL" id="SSTD01017200">
    <property type="protein sequence ID" value="TYK00129.1"/>
    <property type="molecule type" value="Genomic_DNA"/>
</dbReference>
<protein>
    <submittedName>
        <fullName evidence="3">ABC transporter B family member 19-like</fullName>
    </submittedName>
</protein>
<dbReference type="InterPro" id="IPR056924">
    <property type="entry name" value="SH3_Tf2-1"/>
</dbReference>
<dbReference type="OrthoDB" id="5101518at2759"/>
<sequence>MKGVLRFEKKGKLSPRFVGPFEILERIGPVAYRLALPPSFSAVHDVFHVSMLRKYVADSTHVVDFEPLQINENLSYEEQPVEILAREVKRLRNRGISLVKGGDQTLTLAPPPPSFANRRSRRQSDPIDFFRCAASVIEVASSSIRSFEPKQIFVRAPLPSDVLQPNTAHRKASPVAAASVAQPSSATYTSRVIPSETHADLRPQSIRTDPTRALLREPIVSRASAYSVAESHARRAFRAALHVRDAYRVVLHARAACPSHFLLSSRAA</sequence>
<dbReference type="Proteomes" id="UP000321947">
    <property type="component" value="Unassembled WGS sequence"/>
</dbReference>
<organism evidence="3 5">
    <name type="scientific">Cucumis melo var. makuwa</name>
    <name type="common">Oriental melon</name>
    <dbReference type="NCBI Taxonomy" id="1194695"/>
    <lineage>
        <taxon>Eukaryota</taxon>
        <taxon>Viridiplantae</taxon>
        <taxon>Streptophyta</taxon>
        <taxon>Embryophyta</taxon>
        <taxon>Tracheophyta</taxon>
        <taxon>Spermatophyta</taxon>
        <taxon>Magnoliopsida</taxon>
        <taxon>eudicotyledons</taxon>
        <taxon>Gunneridae</taxon>
        <taxon>Pentapetalae</taxon>
        <taxon>rosids</taxon>
        <taxon>fabids</taxon>
        <taxon>Cucurbitales</taxon>
        <taxon>Cucurbitaceae</taxon>
        <taxon>Benincaseae</taxon>
        <taxon>Cucumis</taxon>
    </lineage>
</organism>
<evidence type="ECO:0000313" key="5">
    <source>
        <dbReference type="Proteomes" id="UP000321947"/>
    </source>
</evidence>
<reference evidence="4 5" key="1">
    <citation type="submission" date="2019-08" db="EMBL/GenBank/DDBJ databases">
        <title>Draft genome sequences of two oriental melons (Cucumis melo L. var makuwa).</title>
        <authorList>
            <person name="Kwon S.-Y."/>
        </authorList>
    </citation>
    <scope>NUCLEOTIDE SEQUENCE [LARGE SCALE GENOMIC DNA]</scope>
    <source>
        <strain evidence="5">cv. Chang Bougi</strain>
        <strain evidence="4">cv. SW 3</strain>
        <tissue evidence="3">Leaf</tissue>
    </source>
</reference>
<dbReference type="Proteomes" id="UP000321393">
    <property type="component" value="Unassembled WGS sequence"/>
</dbReference>
<comment type="caution">
    <text evidence="3">The sequence shown here is derived from an EMBL/GenBank/DDBJ whole genome shotgun (WGS) entry which is preliminary data.</text>
</comment>
<name>A0A5D3BPS8_CUCMM</name>
<dbReference type="PANTHER" id="PTHR46148">
    <property type="entry name" value="CHROMO DOMAIN-CONTAINING PROTEIN"/>
    <property type="match status" value="1"/>
</dbReference>
<dbReference type="Pfam" id="PF24626">
    <property type="entry name" value="SH3_Tf2-1"/>
    <property type="match status" value="1"/>
</dbReference>